<keyword evidence="5" id="KW-1185">Reference proteome</keyword>
<feature type="compositionally biased region" description="Low complexity" evidence="2">
    <location>
        <begin position="895"/>
        <end position="918"/>
    </location>
</feature>
<accession>A0A2K3DHK8</accession>
<dbReference type="EMBL" id="CM008969">
    <property type="protein sequence ID" value="PNW80014.1"/>
    <property type="molecule type" value="Genomic_DNA"/>
</dbReference>
<feature type="transmembrane region" description="Helical" evidence="3">
    <location>
        <begin position="1318"/>
        <end position="1340"/>
    </location>
</feature>
<dbReference type="Gramene" id="PNW80014">
    <property type="protein sequence ID" value="PNW80014"/>
    <property type="gene ID" value="CHLRE_08g374250v5"/>
</dbReference>
<feature type="compositionally biased region" description="Low complexity" evidence="2">
    <location>
        <begin position="945"/>
        <end position="956"/>
    </location>
</feature>
<feature type="compositionally biased region" description="Low complexity" evidence="2">
    <location>
        <begin position="1122"/>
        <end position="1143"/>
    </location>
</feature>
<dbReference type="STRING" id="3055.A0A2K3DHK8"/>
<feature type="region of interest" description="Disordered" evidence="2">
    <location>
        <begin position="1113"/>
        <end position="1167"/>
    </location>
</feature>
<feature type="transmembrane region" description="Helical" evidence="3">
    <location>
        <begin position="1346"/>
        <end position="1367"/>
    </location>
</feature>
<dbReference type="InParanoid" id="A0A2K3DHK8"/>
<dbReference type="SUPFAM" id="SSF52058">
    <property type="entry name" value="L domain-like"/>
    <property type="match status" value="1"/>
</dbReference>
<feature type="region of interest" description="Disordered" evidence="2">
    <location>
        <begin position="2163"/>
        <end position="2204"/>
    </location>
</feature>
<feature type="compositionally biased region" description="Low complexity" evidence="2">
    <location>
        <begin position="1516"/>
        <end position="1534"/>
    </location>
</feature>
<sequence>MVRASVARNRPLQTGSLAWLVLLTFSLAWVTIPVSDALQFPVNVSVTSSAATDAPSAIAYIGALLDVLWNVPWQPNCINDTRRSYDAPWPSRCALPAVQYGYYDETYIDATVYSGNSLRPFYSTCRYPASSDPYAFLEPYSMPWVDDFGIYQPVLDGFDMWWGFTVNTVDSNLKWIDPAWTAQGAWLGGQDFRDAVWNFGTHYCSWPFVECSSCENYDIADPYDPDKIANGIVPAVITALDFRNASLYIYYLDFGMFPAGSLDNVWYLNLAYNFIGGPLPANLPTLLPSLQHLALDHCRATPDVRGTASLQYGWQQYPSTGQPYEYCSDGDVTGSDGTEYVISGMIPDEWGDAVAAAASDSSLPWANLRTVRLSNQALYGPIPEGLRSASSSISSWRLQGNTELCGPLPEFAAPINSLLYLGTKLGTHTWVWHDPADHTQGGECLAPPPPPSPPSPRPPRPPPLPPSPPPPLLPPSPPVPPPSPPSPPSPPPSPPEPPSPPPLPPSPPSPTPVARCIQVGGICDSPSPMPPSPRPPQPPSPPPPPPRPPPRAPRPSPPFHPPSPDSPPASSVPPSPEPPSPKPPSPAPPSPAPPSPPPPSPAPPSPAPPSPAPPSPQPPSPVPPQPPSPVPPSPKPPSPAPPSPPLISPVQGLLLGGPGLWAALLSIPDAANSVFVVSAGLPTSVAPSTPPELLASFCTVCSCQLTATAISLVGGSSRGNNTNGSSSGGNYYSNGGDAAIQRIPAGNSTDRGGSSSGSGGSSSWGPGTETAAEWAVDAVQDGTYQLQLSIGGVTYTRTVVVDRTPPSVSGNVTLSANRIKQEPSAVGEASLNALGSKQAMLLTISFSEPVPAFDPAASLIVTGALVAEWVAAADKMTFYVLAMTLPAELVATAAGSSSSSGTSRSGNGNGTAAAAAAAAPPPPAGTTGRRRALQQQAAAPPPPASGSSSSLSGAATANQQQRHVHFLLPATAYADAARNPGRNDLSLSVELTDNAVASPAVGEALATTARVTAATYPAVAATTTLVAAASSSFAQAIRAKGSLLQGSYHIQMLTMSLYLASRGVGREYGEYAVEFKYAVLGVKGNLGPAEAAMPTNEKEVTAAEQARQVGGDLWPIGNDLLGGSSNTTASGSSSGSSSSSNSPPRRPPPPPAAGSTGLLFSNADASPPPLAVATPALPAPLPSTIAAAATAAPPRLPSPPPPAVGSSTGVLPRRHLMQQMLQPPAAAVAAPPPPPASSSALVLQPSPPPPPPPSQLLIQQASATYVSDMQDLLYTLVVAAMLITAVAAGRLIAAVLYRLLVSPEPHPFLAFPRLETTIAGLILVALTFYSCMALGGPAADWHGSRTAAYCVLTIAVVPYAAFLWWLALARAWMVPQFTLVEPMTTSSYASPRPSAFERADRTSPRPSTVSIATAADIGGTATGGGGGAASGACADVGAMAAPATVAAGADVPSEDDRYARGPHWKQFDGVLPPTVASGVGGSGGGVVPLPPLVALPGSGRHLPLPPLLPAAGAATAAGGGAATAPGSPRGAAAGEDTHQFGPHWRKFSVPDDGAATAGVGVDAAAGGAGGGGGRGSRGGSTDGVRFANGTRTPSDDGAKGRSSSHGGGNGGNAMSSGAASFGASAGGGGAAAASRLGSRSGSPGDGDYNAMSSGAAMRGGGAGASRFGPAGSRAGSPPEGAGGYAGGANAMFAGTAGRAGAISPAHDGSSRPGSGSNEGGSRQMSYGSNNAMTAGAVGVGGGVRRPAGSLRNASDGDAPPPLPAPGTVPLPFANLLTSGADVRSRRALNAEAVAAAAAGGGGGGGTSRSGSGNSNGSRAIGLASVPGTADRQSLNVLPEEAAAVASQMPGFQKEQLVASGGSGGGSVAGSVVGGSVGGASRRVLAASASRPGSLSGLAGGGIAAAGPVNGGAVRPRVGGMSLGGGGAADVNDAPGSPRQPRPRVGSTPTNVPAAVAASAGAPRPPRITEVDEMGIAVVSAAEVAATAAASSSPPSPPLSPPMAGKRGFFLPTPPPASLQAAAAAATAAANASAAAAERQAAGTVGMAPLPSTASARAAAGAGGGASLQRSRTSLAPAASSEPVYGDGLGGAAGMLARRARVRRMVTLGDAASPGGDGSTAAAAAADRRGLRFGSVPVATPSADAAAAEAKAQAAAAAAAAAAAKPPQKQARSNGWLNNDAGGSAAAGPVAEATEEDPAAAGGGAAAGAAGAWRTRYASQLAAAGGAATDTTDSDGEGTQPWNRDSFRRRDRDAAAAAAARRRGKAPLPPGADPHQFSGGAAIISTAAGEDLFVLPDADADAAARRKFSSHEDIVLQTDGGGGAAAAGGGGRRSVALVTGYRYSRGYGRDGGGGCSRLLLPSPRLMAMFEFLFEDMLGSEPEQQLTRAQRPARLVATALNFTHKAGCAAALGYWGLREQSWAQLGTLLGLQVVMLVYLLAVWPYAEWQLAAMEVVCHAAELGIFVAATAVANRFVHSSAATFAMIALFFLTLAAVLLYEVRRLYLLLKEVWAVLRTKIASCRGSGAGSGGGGDGGGGCFGRFGGRGGGAAAAQEQGGKNAFADVHPPAAILSAPQPVLLPQLQAAATAAGGDAAAAVASGPMGGMEAAAAAAAAQTRHPSVGNATTGAPASATAAPAASATAAPAASATSATAAAVAATATHAQAATVGGRASTSNV</sequence>
<feature type="compositionally biased region" description="Low complexity" evidence="2">
    <location>
        <begin position="1808"/>
        <end position="1819"/>
    </location>
</feature>
<comment type="subcellular location">
    <subcellularLocation>
        <location evidence="1">Cytoplasm</location>
        <location evidence="1">Cytoskeleton</location>
        <location evidence="1">Cilium axoneme</location>
    </subcellularLocation>
</comment>
<evidence type="ECO:0000256" key="1">
    <source>
        <dbReference type="ARBA" id="ARBA00004430"/>
    </source>
</evidence>
<proteinExistence type="predicted"/>
<keyword evidence="3" id="KW-0812">Transmembrane</keyword>
<dbReference type="GO" id="GO:0005930">
    <property type="term" value="C:axoneme"/>
    <property type="evidence" value="ECO:0007669"/>
    <property type="project" value="UniProtKB-SubCell"/>
</dbReference>
<feature type="transmembrane region" description="Helical" evidence="3">
    <location>
        <begin position="2479"/>
        <end position="2497"/>
    </location>
</feature>
<dbReference type="Gene3D" id="3.80.10.10">
    <property type="entry name" value="Ribonuclease Inhibitor"/>
    <property type="match status" value="1"/>
</dbReference>
<feature type="region of interest" description="Disordered" evidence="2">
    <location>
        <begin position="1988"/>
        <end position="2011"/>
    </location>
</feature>
<feature type="compositionally biased region" description="Low complexity" evidence="2">
    <location>
        <begin position="1946"/>
        <end position="1961"/>
    </location>
</feature>
<feature type="transmembrane region" description="Helical" evidence="3">
    <location>
        <begin position="2453"/>
        <end position="2473"/>
    </location>
</feature>
<feature type="compositionally biased region" description="Gly residues" evidence="2">
    <location>
        <begin position="1566"/>
        <end position="1581"/>
    </location>
</feature>
<dbReference type="GeneID" id="5719970"/>
<feature type="region of interest" description="Disordered" evidence="2">
    <location>
        <begin position="1565"/>
        <end position="1681"/>
    </location>
</feature>
<feature type="transmembrane region" description="Helical" evidence="3">
    <location>
        <begin position="2420"/>
        <end position="2441"/>
    </location>
</feature>
<keyword evidence="3" id="KW-0472">Membrane</keyword>
<feature type="compositionally biased region" description="Low complexity" evidence="2">
    <location>
        <begin position="1631"/>
        <end position="1656"/>
    </location>
</feature>
<feature type="transmembrane region" description="Helical" evidence="3">
    <location>
        <begin position="1272"/>
        <end position="1297"/>
    </location>
</feature>
<dbReference type="Proteomes" id="UP000006906">
    <property type="component" value="Chromosome 8"/>
</dbReference>
<evidence type="ECO:0000313" key="5">
    <source>
        <dbReference type="Proteomes" id="UP000006906"/>
    </source>
</evidence>
<feature type="region of interest" description="Disordered" evidence="2">
    <location>
        <begin position="1516"/>
        <end position="1553"/>
    </location>
</feature>
<feature type="region of interest" description="Disordered" evidence="2">
    <location>
        <begin position="1222"/>
        <end position="1254"/>
    </location>
</feature>
<feature type="compositionally biased region" description="Pro residues" evidence="2">
    <location>
        <begin position="446"/>
        <end position="511"/>
    </location>
</feature>
<dbReference type="KEGG" id="cre:CHLRE_08g374250v5"/>
<feature type="compositionally biased region" description="Pro residues" evidence="2">
    <location>
        <begin position="527"/>
        <end position="645"/>
    </location>
</feature>
<dbReference type="OrthoDB" id="549279at2759"/>
<dbReference type="PANTHER" id="PTHR24216:SF65">
    <property type="entry name" value="PAXILLIN-LIKE PROTEIN 1"/>
    <property type="match status" value="1"/>
</dbReference>
<dbReference type="RefSeq" id="XP_042922138.1">
    <property type="nucleotide sequence ID" value="XM_043065137.1"/>
</dbReference>
<evidence type="ECO:0000256" key="2">
    <source>
        <dbReference type="SAM" id="MobiDB-lite"/>
    </source>
</evidence>
<feature type="compositionally biased region" description="Pro residues" evidence="2">
    <location>
        <begin position="1245"/>
        <end position="1254"/>
    </location>
</feature>
<feature type="compositionally biased region" description="Basic and acidic residues" evidence="2">
    <location>
        <begin position="2244"/>
        <end position="2253"/>
    </location>
</feature>
<evidence type="ECO:0000313" key="4">
    <source>
        <dbReference type="EMBL" id="PNW80014.1"/>
    </source>
</evidence>
<evidence type="ECO:0000256" key="3">
    <source>
        <dbReference type="SAM" id="Phobius"/>
    </source>
</evidence>
<dbReference type="InterPro" id="IPR032675">
    <property type="entry name" value="LRR_dom_sf"/>
</dbReference>
<feature type="region of interest" description="Disordered" evidence="2">
    <location>
        <begin position="1912"/>
        <end position="1966"/>
    </location>
</feature>
<name>A0A2K3DHK8_CHLRE</name>
<feature type="region of interest" description="Disordered" evidence="2">
    <location>
        <begin position="2056"/>
        <end position="2082"/>
    </location>
</feature>
<keyword evidence="3" id="KW-1133">Transmembrane helix</keyword>
<feature type="region of interest" description="Disordered" evidence="2">
    <location>
        <begin position="895"/>
        <end position="956"/>
    </location>
</feature>
<dbReference type="ExpressionAtlas" id="A0A2K3DHK8">
    <property type="expression patterns" value="baseline and differential"/>
</dbReference>
<feature type="compositionally biased region" description="Polar residues" evidence="2">
    <location>
        <begin position="1711"/>
        <end position="1732"/>
    </location>
</feature>
<feature type="compositionally biased region" description="Low complexity" evidence="2">
    <location>
        <begin position="1664"/>
        <end position="1679"/>
    </location>
</feature>
<reference evidence="4 5" key="1">
    <citation type="journal article" date="2007" name="Science">
        <title>The Chlamydomonas genome reveals the evolution of key animal and plant functions.</title>
        <authorList>
            <person name="Merchant S.S."/>
            <person name="Prochnik S.E."/>
            <person name="Vallon O."/>
            <person name="Harris E.H."/>
            <person name="Karpowicz S.J."/>
            <person name="Witman G.B."/>
            <person name="Terry A."/>
            <person name="Salamov A."/>
            <person name="Fritz-Laylin L.K."/>
            <person name="Marechal-Drouard L."/>
            <person name="Marshall W.F."/>
            <person name="Qu L.H."/>
            <person name="Nelson D.R."/>
            <person name="Sanderfoot A.A."/>
            <person name="Spalding M.H."/>
            <person name="Kapitonov V.V."/>
            <person name="Ren Q."/>
            <person name="Ferris P."/>
            <person name="Lindquist E."/>
            <person name="Shapiro H."/>
            <person name="Lucas S.M."/>
            <person name="Grimwood J."/>
            <person name="Schmutz J."/>
            <person name="Cardol P."/>
            <person name="Cerutti H."/>
            <person name="Chanfreau G."/>
            <person name="Chen C.L."/>
            <person name="Cognat V."/>
            <person name="Croft M.T."/>
            <person name="Dent R."/>
            <person name="Dutcher S."/>
            <person name="Fernandez E."/>
            <person name="Fukuzawa H."/>
            <person name="Gonzalez-Ballester D."/>
            <person name="Gonzalez-Halphen D."/>
            <person name="Hallmann A."/>
            <person name="Hanikenne M."/>
            <person name="Hippler M."/>
            <person name="Inwood W."/>
            <person name="Jabbari K."/>
            <person name="Kalanon M."/>
            <person name="Kuras R."/>
            <person name="Lefebvre P.A."/>
            <person name="Lemaire S.D."/>
            <person name="Lobanov A.V."/>
            <person name="Lohr M."/>
            <person name="Manuell A."/>
            <person name="Meier I."/>
            <person name="Mets L."/>
            <person name="Mittag M."/>
            <person name="Mittelmeier T."/>
            <person name="Moroney J.V."/>
            <person name="Moseley J."/>
            <person name="Napoli C."/>
            <person name="Nedelcu A.M."/>
            <person name="Niyogi K."/>
            <person name="Novoselov S.V."/>
            <person name="Paulsen I.T."/>
            <person name="Pazour G."/>
            <person name="Purton S."/>
            <person name="Ral J.P."/>
            <person name="Riano-Pachon D.M."/>
            <person name="Riekhof W."/>
            <person name="Rymarquis L."/>
            <person name="Schroda M."/>
            <person name="Stern D."/>
            <person name="Umen J."/>
            <person name="Willows R."/>
            <person name="Wilson N."/>
            <person name="Zimmer S.L."/>
            <person name="Allmer J."/>
            <person name="Balk J."/>
            <person name="Bisova K."/>
            <person name="Chen C.J."/>
            <person name="Elias M."/>
            <person name="Gendler K."/>
            <person name="Hauser C."/>
            <person name="Lamb M.R."/>
            <person name="Ledford H."/>
            <person name="Long J.C."/>
            <person name="Minagawa J."/>
            <person name="Page M.D."/>
            <person name="Pan J."/>
            <person name="Pootakham W."/>
            <person name="Roje S."/>
            <person name="Rose A."/>
            <person name="Stahlberg E."/>
            <person name="Terauchi A.M."/>
            <person name="Yang P."/>
            <person name="Ball S."/>
            <person name="Bowler C."/>
            <person name="Dieckmann C.L."/>
            <person name="Gladyshev V.N."/>
            <person name="Green P."/>
            <person name="Jorgensen R."/>
            <person name="Mayfield S."/>
            <person name="Mueller-Roeber B."/>
            <person name="Rajamani S."/>
            <person name="Sayre R.T."/>
            <person name="Brokstein P."/>
            <person name="Dubchak I."/>
            <person name="Goodstein D."/>
            <person name="Hornick L."/>
            <person name="Huang Y.W."/>
            <person name="Jhaveri J."/>
            <person name="Luo Y."/>
            <person name="Martinez D."/>
            <person name="Ngau W.C."/>
            <person name="Otillar B."/>
            <person name="Poliakov A."/>
            <person name="Porter A."/>
            <person name="Szajkowski L."/>
            <person name="Werner G."/>
            <person name="Zhou K."/>
            <person name="Grigoriev I.V."/>
            <person name="Rokhsar D.S."/>
            <person name="Grossman A.R."/>
        </authorList>
    </citation>
    <scope>NUCLEOTIDE SEQUENCE [LARGE SCALE GENOMIC DNA]</scope>
    <source>
        <strain evidence="5">CC-503</strain>
    </source>
</reference>
<dbReference type="GO" id="GO:0030036">
    <property type="term" value="P:actin cytoskeleton organization"/>
    <property type="evidence" value="ECO:0000318"/>
    <property type="project" value="GO_Central"/>
</dbReference>
<dbReference type="PANTHER" id="PTHR24216">
    <property type="entry name" value="PAXILLIN-RELATED"/>
    <property type="match status" value="1"/>
</dbReference>
<feature type="compositionally biased region" description="Low complexity" evidence="2">
    <location>
        <begin position="1612"/>
        <end position="1623"/>
    </location>
</feature>
<gene>
    <name evidence="4" type="ORF">CHLRE_08g374250v5</name>
</gene>
<feature type="compositionally biased region" description="Gly residues" evidence="2">
    <location>
        <begin position="1798"/>
        <end position="1807"/>
    </location>
</feature>
<feature type="region of interest" description="Disordered" evidence="2">
    <location>
        <begin position="1699"/>
        <end position="1766"/>
    </location>
</feature>
<feature type="region of interest" description="Disordered" evidence="2">
    <location>
        <begin position="1796"/>
        <end position="1819"/>
    </location>
</feature>
<feature type="region of interest" description="Disordered" evidence="2">
    <location>
        <begin position="739"/>
        <end position="768"/>
    </location>
</feature>
<feature type="region of interest" description="Disordered" evidence="2">
    <location>
        <begin position="433"/>
        <end position="645"/>
    </location>
</feature>
<protein>
    <submittedName>
        <fullName evidence="4">Uncharacterized protein</fullName>
    </submittedName>
</protein>
<organism evidence="4 5">
    <name type="scientific">Chlamydomonas reinhardtii</name>
    <name type="common">Chlamydomonas smithii</name>
    <dbReference type="NCBI Taxonomy" id="3055"/>
    <lineage>
        <taxon>Eukaryota</taxon>
        <taxon>Viridiplantae</taxon>
        <taxon>Chlorophyta</taxon>
        <taxon>core chlorophytes</taxon>
        <taxon>Chlorophyceae</taxon>
        <taxon>CS clade</taxon>
        <taxon>Chlamydomonadales</taxon>
        <taxon>Chlamydomonadaceae</taxon>
        <taxon>Chlamydomonas</taxon>
    </lineage>
</organism>
<dbReference type="PaxDb" id="3055-EDP02717"/>
<feature type="region of interest" description="Disordered" evidence="2">
    <location>
        <begin position="1389"/>
        <end position="1408"/>
    </location>
</feature>
<dbReference type="PRINTS" id="PR01217">
    <property type="entry name" value="PRICHEXTENSN"/>
</dbReference>
<feature type="region of interest" description="Disordered" evidence="2">
    <location>
        <begin position="2226"/>
        <end position="2278"/>
    </location>
</feature>